<dbReference type="InterPro" id="IPR011493">
    <property type="entry name" value="GLUG"/>
</dbReference>
<reference evidence="2" key="1">
    <citation type="journal article" date="2014" name="Front. Microbiol.">
        <title>High frequency of phylogenetically diverse reductive dehalogenase-homologous genes in deep subseafloor sedimentary metagenomes.</title>
        <authorList>
            <person name="Kawai M."/>
            <person name="Futagami T."/>
            <person name="Toyoda A."/>
            <person name="Takaki Y."/>
            <person name="Nishi S."/>
            <person name="Hori S."/>
            <person name="Arai W."/>
            <person name="Tsubouchi T."/>
            <person name="Morono Y."/>
            <person name="Uchiyama I."/>
            <person name="Ito T."/>
            <person name="Fujiyama A."/>
            <person name="Inagaki F."/>
            <person name="Takami H."/>
        </authorList>
    </citation>
    <scope>NUCLEOTIDE SEQUENCE</scope>
    <source>
        <strain evidence="2">Expedition CK06-06</strain>
    </source>
</reference>
<proteinExistence type="predicted"/>
<evidence type="ECO:0000313" key="2">
    <source>
        <dbReference type="EMBL" id="GAI16679.1"/>
    </source>
</evidence>
<dbReference type="EMBL" id="BARV01005629">
    <property type="protein sequence ID" value="GAI16679.1"/>
    <property type="molecule type" value="Genomic_DNA"/>
</dbReference>
<name>X1NDD0_9ZZZZ</name>
<feature type="domain" description="GLUG" evidence="1">
    <location>
        <begin position="1"/>
        <end position="23"/>
    </location>
</feature>
<dbReference type="Gene3D" id="2.160.20.110">
    <property type="match status" value="1"/>
</dbReference>
<dbReference type="InterPro" id="IPR036439">
    <property type="entry name" value="Dockerin_dom_sf"/>
</dbReference>
<feature type="non-terminal residue" evidence="2">
    <location>
        <position position="1"/>
    </location>
</feature>
<comment type="caution">
    <text evidence="2">The sequence shown here is derived from an EMBL/GenBank/DDBJ whole genome shotgun (WGS) entry which is preliminary data.</text>
</comment>
<dbReference type="SUPFAM" id="SSF63446">
    <property type="entry name" value="Type I dockerin domain"/>
    <property type="match status" value="1"/>
</dbReference>
<dbReference type="AlphaFoldDB" id="X1NDD0"/>
<protein>
    <recommendedName>
        <fullName evidence="1">GLUG domain-containing protein</fullName>
    </recommendedName>
</protein>
<dbReference type="GO" id="GO:0000272">
    <property type="term" value="P:polysaccharide catabolic process"/>
    <property type="evidence" value="ECO:0007669"/>
    <property type="project" value="InterPro"/>
</dbReference>
<sequence length="133" mass="14264">VGGLVGYNEGGIISDCYSTGDVSGGRDVGGLVGWHEGSASNCFWDIDKQTHGVADSIGENEGTVTNVAGLPTAQMQTRSTFTSANWDFIDIWNIGENQTYPYLRTVPAGDINKDGIVNFLDVAILGQKWCEEE</sequence>
<accession>X1NDD0</accession>
<dbReference type="Pfam" id="PF07581">
    <property type="entry name" value="Glug"/>
    <property type="match status" value="1"/>
</dbReference>
<evidence type="ECO:0000259" key="1">
    <source>
        <dbReference type="Pfam" id="PF07581"/>
    </source>
</evidence>
<gene>
    <name evidence="2" type="ORF">S06H3_11543</name>
</gene>
<organism evidence="2">
    <name type="scientific">marine sediment metagenome</name>
    <dbReference type="NCBI Taxonomy" id="412755"/>
    <lineage>
        <taxon>unclassified sequences</taxon>
        <taxon>metagenomes</taxon>
        <taxon>ecological metagenomes</taxon>
    </lineage>
</organism>